<dbReference type="GeneTree" id="ENSGT00530000064570"/>
<dbReference type="PANTHER" id="PTHR37367:SF1">
    <property type="entry name" value="CHROMOSOME 4 OPEN READING FRAME 3"/>
    <property type="match status" value="1"/>
</dbReference>
<organism evidence="3 4">
    <name type="scientific">Prolemur simus</name>
    <name type="common">Greater bamboo lemur</name>
    <name type="synonym">Hapalemur simus</name>
    <dbReference type="NCBI Taxonomy" id="1328070"/>
    <lineage>
        <taxon>Eukaryota</taxon>
        <taxon>Metazoa</taxon>
        <taxon>Chordata</taxon>
        <taxon>Craniata</taxon>
        <taxon>Vertebrata</taxon>
        <taxon>Euteleostomi</taxon>
        <taxon>Mammalia</taxon>
        <taxon>Eutheria</taxon>
        <taxon>Euarchontoglires</taxon>
        <taxon>Primates</taxon>
        <taxon>Strepsirrhini</taxon>
        <taxon>Lemuriformes</taxon>
        <taxon>Lemuridae</taxon>
        <taxon>Prolemur</taxon>
    </lineage>
</organism>
<feature type="region of interest" description="Disordered" evidence="1">
    <location>
        <begin position="1"/>
        <end position="24"/>
    </location>
</feature>
<reference evidence="3" key="2">
    <citation type="submission" date="2025-09" db="UniProtKB">
        <authorList>
            <consortium name="Ensembl"/>
        </authorList>
    </citation>
    <scope>IDENTIFICATION</scope>
</reference>
<keyword evidence="2" id="KW-0812">Transmembrane</keyword>
<sequence length="68" mass="7815">MEVGKVEVDSQEGPQEQGGLCESGKQQQNLNVWPQSRANGLPKHSYWSDSWLFILFNVVLFIFMYLLP</sequence>
<evidence type="ECO:0000313" key="3">
    <source>
        <dbReference type="Ensembl" id="ENSPSMP00000031477.1"/>
    </source>
</evidence>
<dbReference type="InterPro" id="IPR038780">
    <property type="entry name" value="ALN"/>
</dbReference>
<dbReference type="Proteomes" id="UP000694414">
    <property type="component" value="Unplaced"/>
</dbReference>
<evidence type="ECO:0000256" key="1">
    <source>
        <dbReference type="SAM" id="MobiDB-lite"/>
    </source>
</evidence>
<reference evidence="3" key="1">
    <citation type="submission" date="2025-08" db="UniProtKB">
        <authorList>
            <consortium name="Ensembl"/>
        </authorList>
    </citation>
    <scope>IDENTIFICATION</scope>
</reference>
<dbReference type="AlphaFoldDB" id="A0A8C9AS91"/>
<feature type="transmembrane region" description="Helical" evidence="2">
    <location>
        <begin position="50"/>
        <end position="67"/>
    </location>
</feature>
<name>A0A8C9AS91_PROSS</name>
<protein>
    <submittedName>
        <fullName evidence="3">Uncharacterized protein</fullName>
    </submittedName>
</protein>
<dbReference type="Ensembl" id="ENSPSMT00000036329.1">
    <property type="protein sequence ID" value="ENSPSMP00000031477.1"/>
    <property type="gene ID" value="ENSPSMG00000021843.1"/>
</dbReference>
<proteinExistence type="predicted"/>
<accession>A0A8C9AS91</accession>
<keyword evidence="2" id="KW-1133">Transmembrane helix</keyword>
<dbReference type="PANTHER" id="PTHR37367">
    <property type="entry name" value="CHROMOSOME 4 OPEN READING FRAME 3"/>
    <property type="match status" value="1"/>
</dbReference>
<evidence type="ECO:0000256" key="2">
    <source>
        <dbReference type="SAM" id="Phobius"/>
    </source>
</evidence>
<dbReference type="Pfam" id="PF17696">
    <property type="entry name" value="ALN"/>
    <property type="match status" value="1"/>
</dbReference>
<keyword evidence="2" id="KW-0472">Membrane</keyword>
<evidence type="ECO:0000313" key="4">
    <source>
        <dbReference type="Proteomes" id="UP000694414"/>
    </source>
</evidence>
<keyword evidence="4" id="KW-1185">Reference proteome</keyword>